<dbReference type="Gene3D" id="3.40.190.10">
    <property type="entry name" value="Periplasmic binding protein-like II"/>
    <property type="match status" value="3"/>
</dbReference>
<accession>A0A2Z2M8L2</accession>
<evidence type="ECO:0000256" key="3">
    <source>
        <dbReference type="ARBA" id="ARBA00022729"/>
    </source>
</evidence>
<dbReference type="GeneID" id="33319028"/>
<dbReference type="InterPro" id="IPR015168">
    <property type="entry name" value="SsuA/THI5"/>
</dbReference>
<feature type="domain" description="SsuA/THI5-like" evidence="4">
    <location>
        <begin position="53"/>
        <end position="256"/>
    </location>
</feature>
<dbReference type="OrthoDB" id="10037at2157"/>
<dbReference type="GO" id="GO:0042597">
    <property type="term" value="C:periplasmic space"/>
    <property type="evidence" value="ECO:0007669"/>
    <property type="project" value="UniProtKB-SubCell"/>
</dbReference>
<name>A0A2Z2M8L2_THEPR</name>
<evidence type="ECO:0000313" key="6">
    <source>
        <dbReference type="Proteomes" id="UP000250179"/>
    </source>
</evidence>
<dbReference type="SUPFAM" id="SSF53850">
    <property type="entry name" value="Periplasmic binding protein-like II"/>
    <property type="match status" value="1"/>
</dbReference>
<gene>
    <name evidence="5" type="ORF">A3L09_01420</name>
</gene>
<protein>
    <submittedName>
        <fullName evidence="5">ABC transporter substrate-binding protein</fullName>
    </submittedName>
</protein>
<sequence length="321" mass="35646">MRKWLALLLVGMVVLTAGCVGSNEKASTGTTTELPTVRAATLMGGISTLDIMEAKGFDRENGFRVQVLRLGKTPDIIAALAKGETDFAVIPAEMAAKLAQRGTEIEIVAVDMMQNQAILGKKMKPEDLRGKKIGAVVASGTFKLFQAYMKVLYNLTPDDYTVVNVPPGSIKDSLNDVDAVVIWEPIVSELIASNVSVIATFEDLWNEAEDRDIVEGEPVMLVWVVRKDFADEHPDLVKAFVKAQKKSAKFWEENEDETKEILGKLYHLDAKTLDILYDRVEVNDDELDDDLIEGIKSEWRLAYLGGYLEKDPSKLDIFYRG</sequence>
<evidence type="ECO:0000259" key="4">
    <source>
        <dbReference type="Pfam" id="PF09084"/>
    </source>
</evidence>
<proteinExistence type="inferred from homology"/>
<dbReference type="KEGG" id="tprf:A3L09_01420"/>
<dbReference type="RefSeq" id="WP_088857285.1">
    <property type="nucleotide sequence ID" value="NZ_CP014862.1"/>
</dbReference>
<organism evidence="5 6">
    <name type="scientific">Thermococcus profundus</name>
    <dbReference type="NCBI Taxonomy" id="49899"/>
    <lineage>
        <taxon>Archaea</taxon>
        <taxon>Methanobacteriati</taxon>
        <taxon>Methanobacteriota</taxon>
        <taxon>Thermococci</taxon>
        <taxon>Thermococcales</taxon>
        <taxon>Thermococcaceae</taxon>
        <taxon>Thermococcus</taxon>
    </lineage>
</organism>
<dbReference type="Pfam" id="PF09084">
    <property type="entry name" value="NMT1"/>
    <property type="match status" value="1"/>
</dbReference>
<keyword evidence="6" id="KW-1185">Reference proteome</keyword>
<dbReference type="EMBL" id="CP014862">
    <property type="protein sequence ID" value="ASJ02016.1"/>
    <property type="molecule type" value="Genomic_DNA"/>
</dbReference>
<dbReference type="Proteomes" id="UP000250179">
    <property type="component" value="Chromosome"/>
</dbReference>
<dbReference type="PANTHER" id="PTHR30024">
    <property type="entry name" value="ALIPHATIC SULFONATES-BINDING PROTEIN-RELATED"/>
    <property type="match status" value="1"/>
</dbReference>
<dbReference type="PANTHER" id="PTHR30024:SF47">
    <property type="entry name" value="TAURINE-BINDING PERIPLASMIC PROTEIN"/>
    <property type="match status" value="1"/>
</dbReference>
<evidence type="ECO:0000256" key="1">
    <source>
        <dbReference type="ARBA" id="ARBA00004418"/>
    </source>
</evidence>
<dbReference type="AlphaFoldDB" id="A0A2Z2M8L2"/>
<comment type="similarity">
    <text evidence="2">Belongs to the bacterial solute-binding protein SsuA/TauA family.</text>
</comment>
<keyword evidence="3" id="KW-0732">Signal</keyword>
<evidence type="ECO:0000256" key="2">
    <source>
        <dbReference type="ARBA" id="ARBA00010742"/>
    </source>
</evidence>
<evidence type="ECO:0000313" key="5">
    <source>
        <dbReference type="EMBL" id="ASJ02016.1"/>
    </source>
</evidence>
<dbReference type="PROSITE" id="PS51257">
    <property type="entry name" value="PROKAR_LIPOPROTEIN"/>
    <property type="match status" value="1"/>
</dbReference>
<reference evidence="5 6" key="1">
    <citation type="submission" date="2016-03" db="EMBL/GenBank/DDBJ databases">
        <title>Complete genome sequence of Thermococcus profundus strain DT5432.</title>
        <authorList>
            <person name="Oger P.M."/>
        </authorList>
    </citation>
    <scope>NUCLEOTIDE SEQUENCE [LARGE SCALE GENOMIC DNA]</scope>
    <source>
        <strain evidence="5 6">DT 5432</strain>
    </source>
</reference>
<comment type="subcellular location">
    <subcellularLocation>
        <location evidence="1">Periplasm</location>
    </subcellularLocation>
</comment>